<evidence type="ECO:0000259" key="9">
    <source>
        <dbReference type="Pfam" id="PF04042"/>
    </source>
</evidence>
<dbReference type="GO" id="GO:0008622">
    <property type="term" value="C:epsilon DNA polymerase complex"/>
    <property type="evidence" value="ECO:0007669"/>
    <property type="project" value="UniProtKB-UniRule"/>
</dbReference>
<dbReference type="Ensembl" id="ENSSMRT00000012361.1">
    <property type="protein sequence ID" value="ENSSMRP00000010612.1"/>
    <property type="gene ID" value="ENSSMRG00000007995.1"/>
</dbReference>
<dbReference type="GO" id="GO:0003677">
    <property type="term" value="F:DNA binding"/>
    <property type="evidence" value="ECO:0007669"/>
    <property type="project" value="UniProtKB-UniRule"/>
</dbReference>
<evidence type="ECO:0000256" key="6">
    <source>
        <dbReference type="ARBA" id="ARBA00054225"/>
    </source>
</evidence>
<dbReference type="PANTHER" id="PTHR12708:SF0">
    <property type="entry name" value="DNA POLYMERASE EPSILON SUBUNIT 2"/>
    <property type="match status" value="1"/>
</dbReference>
<reference evidence="11" key="1">
    <citation type="submission" date="2025-08" db="UniProtKB">
        <authorList>
            <consortium name="Ensembl"/>
        </authorList>
    </citation>
    <scope>IDENTIFICATION</scope>
</reference>
<dbReference type="Gene3D" id="3.60.21.50">
    <property type="match status" value="1"/>
</dbReference>
<proteinExistence type="inferred from homology"/>
<comment type="similarity">
    <text evidence="2 8">Belongs to the DNA polymerase epsilon subunit B family.</text>
</comment>
<evidence type="ECO:0000256" key="7">
    <source>
        <dbReference type="ARBA" id="ARBA00063156"/>
    </source>
</evidence>
<dbReference type="Pfam" id="PF12213">
    <property type="entry name" value="Dpoe2NT"/>
    <property type="match status" value="1"/>
</dbReference>
<comment type="subunit">
    <text evidence="7">Component of the DNA polymerase epsilon complex consisting of four subunits: the catalytic subunit POLE and the accessory subunits POLE2, POLE3 and POLE4.</text>
</comment>
<feature type="domain" description="DNA polymerase alpha/delta/epsilon subunit B" evidence="9">
    <location>
        <begin position="281"/>
        <end position="482"/>
    </location>
</feature>
<evidence type="ECO:0000256" key="3">
    <source>
        <dbReference type="ARBA" id="ARBA00022705"/>
    </source>
</evidence>
<evidence type="ECO:0000313" key="11">
    <source>
        <dbReference type="Ensembl" id="ENSSMRP00000010612.1"/>
    </source>
</evidence>
<dbReference type="InterPro" id="IPR007185">
    <property type="entry name" value="DNA_pol_a/d/e_bsu"/>
</dbReference>
<keyword evidence="5 8" id="KW-0539">Nucleus</keyword>
<organism evidence="11 12">
    <name type="scientific">Salvator merianae</name>
    <name type="common">Argentine black and white tegu</name>
    <name type="synonym">Tupinambis merianae</name>
    <dbReference type="NCBI Taxonomy" id="96440"/>
    <lineage>
        <taxon>Eukaryota</taxon>
        <taxon>Metazoa</taxon>
        <taxon>Chordata</taxon>
        <taxon>Craniata</taxon>
        <taxon>Vertebrata</taxon>
        <taxon>Euteleostomi</taxon>
        <taxon>Lepidosauria</taxon>
        <taxon>Squamata</taxon>
        <taxon>Bifurcata</taxon>
        <taxon>Unidentata</taxon>
        <taxon>Episquamata</taxon>
        <taxon>Laterata</taxon>
        <taxon>Teiioidea</taxon>
        <taxon>Teiidae</taxon>
        <taxon>Salvator</taxon>
    </lineage>
</organism>
<dbReference type="InterPro" id="IPR016266">
    <property type="entry name" value="POLE2"/>
</dbReference>
<evidence type="ECO:0000256" key="5">
    <source>
        <dbReference type="ARBA" id="ARBA00023242"/>
    </source>
</evidence>
<dbReference type="InterPro" id="IPR024639">
    <property type="entry name" value="DNA_pol_e_bsu_N"/>
</dbReference>
<reference evidence="11" key="2">
    <citation type="submission" date="2025-09" db="UniProtKB">
        <authorList>
            <consortium name="Ensembl"/>
        </authorList>
    </citation>
    <scope>IDENTIFICATION</scope>
</reference>
<dbReference type="Pfam" id="PF04042">
    <property type="entry name" value="DNA_pol_E_B"/>
    <property type="match status" value="1"/>
</dbReference>
<keyword evidence="3 8" id="KW-0235">DNA replication</keyword>
<dbReference type="AlphaFoldDB" id="A0A8D0BX32"/>
<comment type="subcellular location">
    <subcellularLocation>
        <location evidence="1 8">Nucleus</location>
    </subcellularLocation>
</comment>
<evidence type="ECO:0000259" key="10">
    <source>
        <dbReference type="Pfam" id="PF12213"/>
    </source>
</evidence>
<dbReference type="Gene3D" id="1.10.8.60">
    <property type="match status" value="1"/>
</dbReference>
<dbReference type="GO" id="GO:0006261">
    <property type="term" value="P:DNA-templated DNA replication"/>
    <property type="evidence" value="ECO:0007669"/>
    <property type="project" value="InterPro"/>
</dbReference>
<name>A0A8D0BX32_SALMN</name>
<dbReference type="GeneTree" id="ENSGT00390000012435"/>
<keyword evidence="4 8" id="KW-0238">DNA-binding</keyword>
<dbReference type="Proteomes" id="UP000694421">
    <property type="component" value="Unplaced"/>
</dbReference>
<evidence type="ECO:0000256" key="1">
    <source>
        <dbReference type="ARBA" id="ARBA00004123"/>
    </source>
</evidence>
<dbReference type="GO" id="GO:0042276">
    <property type="term" value="P:error-prone translesion synthesis"/>
    <property type="evidence" value="ECO:0007669"/>
    <property type="project" value="TreeGrafter"/>
</dbReference>
<evidence type="ECO:0000256" key="2">
    <source>
        <dbReference type="ARBA" id="ARBA00009560"/>
    </source>
</evidence>
<accession>A0A8D0BX32</accession>
<dbReference type="FunFam" id="3.60.21.50:FF:000007">
    <property type="entry name" value="DNA polymerase epsilon subunit"/>
    <property type="match status" value="1"/>
</dbReference>
<evidence type="ECO:0000256" key="8">
    <source>
        <dbReference type="PIRNR" id="PIRNR000799"/>
    </source>
</evidence>
<protein>
    <recommendedName>
        <fullName evidence="8">DNA polymerase epsilon subunit</fullName>
    </recommendedName>
    <alternativeName>
        <fullName evidence="8">DNA polymerase II subunit 2</fullName>
    </alternativeName>
</protein>
<keyword evidence="12" id="KW-1185">Reference proteome</keyword>
<sequence length="516" mass="58333">MAASEPERVKARVGAAFKMHGLLLRAEAAKFLTDALQTVNEAELEDMIENIIDAVEKQPLSCNMIERAMVETAVLECSQSLDETMEHIFNIIGAFDIPRYIYNPERKKFLPLSMTNHPAPNLFGSARDKAELFRERYIILQQRTHRHELFAPSAIGPLPDERRSKFQLKTIETLLGNSAKVKEVIVLGMITQLKEVGWVVWVTGIAFHSGLYTESCFVLTEGWYEDEVFHVNAFGFPPIEPSATTRAYYGNVNFFGGPSSTSVKSSAKLKQLEEENEDAMFVFLSDVWLDQAEVLEKLRIMFSGYSSMPPTCFFFCGNFSSAPYGKNQIQSLKGSLKALADIICEYPSIHKSSRFVFIPGSEDPGPGSILPRPPLTGNITEEFRQQVPFSVFTTNPCRVQYCTQEIIIFREDMVNKMCRNCVRFPSSSMDIPNHFVKTVLSQGHLTPLPLNVSPVYWAYDYSLRTYPLPDLIVFADKYDPFTVTNTDCLCINPGSFPRSGFSFKVFYPSNKTVEDR</sequence>
<dbReference type="PIRSF" id="PIRSF000799">
    <property type="entry name" value="DNA_pol_eps_2"/>
    <property type="match status" value="1"/>
</dbReference>
<dbReference type="FunFam" id="1.10.8.60:FF:000053">
    <property type="entry name" value="DNA polymerase epsilon subunit"/>
    <property type="match status" value="1"/>
</dbReference>
<dbReference type="PANTHER" id="PTHR12708">
    <property type="entry name" value="DNA POLYMERASE EPSILON SUBUNIT B"/>
    <property type="match status" value="1"/>
</dbReference>
<evidence type="ECO:0000256" key="4">
    <source>
        <dbReference type="ARBA" id="ARBA00023125"/>
    </source>
</evidence>
<evidence type="ECO:0000313" key="12">
    <source>
        <dbReference type="Proteomes" id="UP000694421"/>
    </source>
</evidence>
<feature type="domain" description="DNA polymerase epsilon subunit B N-terminal" evidence="10">
    <location>
        <begin position="5"/>
        <end position="77"/>
    </location>
</feature>
<comment type="function">
    <text evidence="6">Accessory component of the DNA polymerase epsilon complex. Participates in DNA repair and in chromosomal DNA replication.</text>
</comment>